<proteinExistence type="predicted"/>
<dbReference type="RefSeq" id="WP_181192683.1">
    <property type="nucleotide sequence ID" value="NZ_JABFED010000006.1"/>
</dbReference>
<name>A0A7H0K9I3_9CORY</name>
<dbReference type="EMBL" id="JABFED010000006">
    <property type="protein sequence ID" value="MBA1837999.1"/>
    <property type="molecule type" value="Genomic_DNA"/>
</dbReference>
<sequence length="163" mass="18420">MNTFFSYRIGTTKLEKKALQADLERPEKLRLDHIEICDKLWFRRVHGRDIDTRVLKGLQRATGFDQLGDNFDTKGISRQRVIRTQFEQVSGQIAENRSEAMNLILGSVAAAIGAQDWAEASGWSGLWGNLAIAAIIFVLMFALVRVLQTVFNQGKRFTFGEAD</sequence>
<dbReference type="AlphaFoldDB" id="A0A7H0K9I3"/>
<protein>
    <submittedName>
        <fullName evidence="1">Uncharacterized protein</fullName>
    </submittedName>
</protein>
<comment type="caution">
    <text evidence="1">The sequence shown here is derived from an EMBL/GenBank/DDBJ whole genome shotgun (WGS) entry which is preliminary data.</text>
</comment>
<dbReference type="Proteomes" id="UP000577408">
    <property type="component" value="Unassembled WGS sequence"/>
</dbReference>
<organism evidence="1 2">
    <name type="scientific">Corynebacterium wankanglinii</name>
    <dbReference type="NCBI Taxonomy" id="2735136"/>
    <lineage>
        <taxon>Bacteria</taxon>
        <taxon>Bacillati</taxon>
        <taxon>Actinomycetota</taxon>
        <taxon>Actinomycetes</taxon>
        <taxon>Mycobacteriales</taxon>
        <taxon>Corynebacteriaceae</taxon>
        <taxon>Corynebacterium</taxon>
    </lineage>
</organism>
<gene>
    <name evidence="1" type="ORF">HMA55_08885</name>
</gene>
<keyword evidence="2" id="KW-1185">Reference proteome</keyword>
<accession>A0A7H0K9I3</accession>
<reference evidence="1 2" key="1">
    <citation type="submission" date="2020-05" db="EMBL/GenBank/DDBJ databases">
        <title>Descriptions of Corynebacterium xxxx sp. nov., Corynebacterium yyyy sp. nov. and Corynebacterium zzzz sp. nov.</title>
        <authorList>
            <person name="Zhang G."/>
        </authorList>
    </citation>
    <scope>NUCLEOTIDE SEQUENCE [LARGE SCALE GENOMIC DNA]</scope>
    <source>
        <strain evidence="2">zg-913</strain>
    </source>
</reference>
<evidence type="ECO:0000313" key="1">
    <source>
        <dbReference type="EMBL" id="MBA1837999.1"/>
    </source>
</evidence>
<evidence type="ECO:0000313" key="2">
    <source>
        <dbReference type="Proteomes" id="UP000577408"/>
    </source>
</evidence>